<accession>A0ABR9XJY0</accession>
<dbReference type="EMBL" id="JADFFM010000002">
    <property type="protein sequence ID" value="MBE9667515.1"/>
    <property type="molecule type" value="Genomic_DNA"/>
</dbReference>
<dbReference type="Pfam" id="PF18899">
    <property type="entry name" value="DUF5655"/>
    <property type="match status" value="1"/>
</dbReference>
<evidence type="ECO:0000259" key="1">
    <source>
        <dbReference type="Pfam" id="PF18899"/>
    </source>
</evidence>
<protein>
    <recommendedName>
        <fullName evidence="1">DUF5655 domain-containing protein</fullName>
    </recommendedName>
</protein>
<keyword evidence="3" id="KW-1185">Reference proteome</keyword>
<gene>
    <name evidence="2" type="ORF">IRJ18_14170</name>
</gene>
<proteinExistence type="predicted"/>
<evidence type="ECO:0000313" key="3">
    <source>
        <dbReference type="Proteomes" id="UP000632774"/>
    </source>
</evidence>
<reference evidence="2 3" key="1">
    <citation type="submission" date="2020-10" db="EMBL/GenBank/DDBJ databases">
        <title>Mucilaginibacter mali sp. nov., isolated from rhizosphere soil of apple orchard.</title>
        <authorList>
            <person name="Lee J.-S."/>
            <person name="Kim H.S."/>
            <person name="Kim J.-S."/>
        </authorList>
    </citation>
    <scope>NUCLEOTIDE SEQUENCE [LARGE SCALE GENOMIC DNA]</scope>
    <source>
        <strain evidence="2 3">KCTC 23157</strain>
    </source>
</reference>
<sequence>MLFNYFITHFNNLGDIIVEPTKTMIGISNSNKRIAWITQLGKNFVHVVFPFKQEYPDNLCFQKIAQVPDQNQFNHHFRMYFPDDINEEVLSYMAMAYAEEK</sequence>
<evidence type="ECO:0000313" key="2">
    <source>
        <dbReference type="EMBL" id="MBE9667515.1"/>
    </source>
</evidence>
<dbReference type="InterPro" id="IPR043714">
    <property type="entry name" value="DUF5655"/>
</dbReference>
<feature type="domain" description="DUF5655" evidence="1">
    <location>
        <begin position="12"/>
        <end position="97"/>
    </location>
</feature>
<organism evidence="2 3">
    <name type="scientific">Mucilaginibacter boryungensis</name>
    <dbReference type="NCBI Taxonomy" id="768480"/>
    <lineage>
        <taxon>Bacteria</taxon>
        <taxon>Pseudomonadati</taxon>
        <taxon>Bacteroidota</taxon>
        <taxon>Sphingobacteriia</taxon>
        <taxon>Sphingobacteriales</taxon>
        <taxon>Sphingobacteriaceae</taxon>
        <taxon>Mucilaginibacter</taxon>
    </lineage>
</organism>
<comment type="caution">
    <text evidence="2">The sequence shown here is derived from an EMBL/GenBank/DDBJ whole genome shotgun (WGS) entry which is preliminary data.</text>
</comment>
<name>A0ABR9XJY0_9SPHI</name>
<dbReference type="Proteomes" id="UP000632774">
    <property type="component" value="Unassembled WGS sequence"/>
</dbReference>